<accession>A0A3A3A990</accession>
<dbReference type="Proteomes" id="UP000266188">
    <property type="component" value="Unassembled WGS sequence"/>
</dbReference>
<feature type="region of interest" description="Disordered" evidence="1">
    <location>
        <begin position="83"/>
        <end position="152"/>
    </location>
</feature>
<dbReference type="EMBL" id="MVGC01000034">
    <property type="protein sequence ID" value="RJE25921.1"/>
    <property type="molecule type" value="Genomic_DNA"/>
</dbReference>
<dbReference type="AlphaFoldDB" id="A0A3A3A990"/>
<evidence type="ECO:0000256" key="1">
    <source>
        <dbReference type="SAM" id="MobiDB-lite"/>
    </source>
</evidence>
<evidence type="ECO:0000313" key="3">
    <source>
        <dbReference type="Proteomes" id="UP000266188"/>
    </source>
</evidence>
<feature type="compositionally biased region" description="Pro residues" evidence="1">
    <location>
        <begin position="135"/>
        <end position="152"/>
    </location>
</feature>
<sequence length="152" mass="16093">MPGIPPETLKQLKEKFKNVFRRKKTHAQSPNTADSAAQPAEATGARPADDPAPTTVTNPTAAVLASETQPVCLHQPRLTGIVSSAAATDHPADTARSAPRYPNESAIITDSETETEIRVQKPKPAATSGAHARPPVLPEPRPPVVVPPLPFH</sequence>
<feature type="compositionally biased region" description="Low complexity" evidence="1">
    <location>
        <begin position="42"/>
        <end position="62"/>
    </location>
</feature>
<evidence type="ECO:0000313" key="2">
    <source>
        <dbReference type="EMBL" id="RJE25921.1"/>
    </source>
</evidence>
<comment type="caution">
    <text evidence="2">The sequence shown here is derived from an EMBL/GenBank/DDBJ whole genome shotgun (WGS) entry which is preliminary data.</text>
</comment>
<protein>
    <submittedName>
        <fullName evidence="2">Uncharacterized protein</fullName>
    </submittedName>
</protein>
<organism evidence="2 3">
    <name type="scientific">Aspergillus sclerotialis</name>
    <dbReference type="NCBI Taxonomy" id="2070753"/>
    <lineage>
        <taxon>Eukaryota</taxon>
        <taxon>Fungi</taxon>
        <taxon>Dikarya</taxon>
        <taxon>Ascomycota</taxon>
        <taxon>Pezizomycotina</taxon>
        <taxon>Eurotiomycetes</taxon>
        <taxon>Eurotiomycetidae</taxon>
        <taxon>Eurotiales</taxon>
        <taxon>Aspergillaceae</taxon>
        <taxon>Aspergillus</taxon>
        <taxon>Aspergillus subgen. Polypaecilum</taxon>
    </lineage>
</organism>
<gene>
    <name evidence="2" type="ORF">PHISCL_01763</name>
</gene>
<keyword evidence="3" id="KW-1185">Reference proteome</keyword>
<reference evidence="3" key="1">
    <citation type="submission" date="2017-02" db="EMBL/GenBank/DDBJ databases">
        <authorList>
            <person name="Tafer H."/>
            <person name="Lopandic K."/>
        </authorList>
    </citation>
    <scope>NUCLEOTIDE SEQUENCE [LARGE SCALE GENOMIC DNA]</scope>
    <source>
        <strain evidence="3">CBS 366.77</strain>
    </source>
</reference>
<proteinExistence type="predicted"/>
<name>A0A3A3A990_9EURO</name>
<feature type="region of interest" description="Disordered" evidence="1">
    <location>
        <begin position="18"/>
        <end position="62"/>
    </location>
</feature>